<dbReference type="EMBL" id="NKYE01000001">
    <property type="protein sequence ID" value="OZM75185.1"/>
    <property type="molecule type" value="Genomic_DNA"/>
</dbReference>
<accession>A0A263DCS5</accession>
<gene>
    <name evidence="1" type="ORF">CFN78_03225</name>
</gene>
<comment type="caution">
    <text evidence="1">The sequence shown here is derived from an EMBL/GenBank/DDBJ whole genome shotgun (WGS) entry which is preliminary data.</text>
</comment>
<sequence length="85" mass="9044">MRNKRILRGIHAGIGVPCRDGDGHRTELVVTLDRERVVLGRPSGEVVVLTPLQAGRLRAAIRDLVVGPGVVGPGVVGPERAEGHR</sequence>
<name>A0A263DCS5_9PSEU</name>
<dbReference type="RefSeq" id="WP_094860962.1">
    <property type="nucleotide sequence ID" value="NZ_NKYE01000001.1"/>
</dbReference>
<evidence type="ECO:0000313" key="2">
    <source>
        <dbReference type="Proteomes" id="UP000242444"/>
    </source>
</evidence>
<reference evidence="1 2" key="1">
    <citation type="submission" date="2017-07" db="EMBL/GenBank/DDBJ databases">
        <title>Amycolatopsis antarcticus sp. nov., isolated from the surface of an Antarcticus brown macroalga.</title>
        <authorList>
            <person name="Wang J."/>
            <person name="Leiva S."/>
            <person name="Huang J."/>
            <person name="Huang Y."/>
        </authorList>
    </citation>
    <scope>NUCLEOTIDE SEQUENCE [LARGE SCALE GENOMIC DNA]</scope>
    <source>
        <strain evidence="1 2">AU-G6</strain>
    </source>
</reference>
<dbReference type="InParanoid" id="A0A263DCS5"/>
<dbReference type="Proteomes" id="UP000242444">
    <property type="component" value="Unassembled WGS sequence"/>
</dbReference>
<evidence type="ECO:0000313" key="1">
    <source>
        <dbReference type="EMBL" id="OZM75185.1"/>
    </source>
</evidence>
<proteinExistence type="predicted"/>
<dbReference type="AlphaFoldDB" id="A0A263DCS5"/>
<protein>
    <submittedName>
        <fullName evidence="1">Uncharacterized protein</fullName>
    </submittedName>
</protein>
<organism evidence="1 2">
    <name type="scientific">Amycolatopsis antarctica</name>
    <dbReference type="NCBI Taxonomy" id="1854586"/>
    <lineage>
        <taxon>Bacteria</taxon>
        <taxon>Bacillati</taxon>
        <taxon>Actinomycetota</taxon>
        <taxon>Actinomycetes</taxon>
        <taxon>Pseudonocardiales</taxon>
        <taxon>Pseudonocardiaceae</taxon>
        <taxon>Amycolatopsis</taxon>
    </lineage>
</organism>
<keyword evidence="2" id="KW-1185">Reference proteome</keyword>